<dbReference type="Proteomes" id="UP001442364">
    <property type="component" value="Unassembled WGS sequence"/>
</dbReference>
<evidence type="ECO:0000256" key="1">
    <source>
        <dbReference type="ARBA" id="ARBA00000073"/>
    </source>
</evidence>
<comment type="similarity">
    <text evidence="2">Belongs to the pseudouridine synthase RluA family.</text>
</comment>
<feature type="region of interest" description="Disordered" evidence="7">
    <location>
        <begin position="79"/>
        <end position="111"/>
    </location>
</feature>
<evidence type="ECO:0000256" key="4">
    <source>
        <dbReference type="ARBA" id="ARBA00031870"/>
    </source>
</evidence>
<keyword evidence="6" id="KW-0694">RNA-binding</keyword>
<dbReference type="PROSITE" id="PS50889">
    <property type="entry name" value="S4"/>
    <property type="match status" value="1"/>
</dbReference>
<name>A0ABV1BT07_9FIRM</name>
<dbReference type="SMART" id="SM00363">
    <property type="entry name" value="S4"/>
    <property type="match status" value="1"/>
</dbReference>
<evidence type="ECO:0000256" key="6">
    <source>
        <dbReference type="PROSITE-ProRule" id="PRU00182"/>
    </source>
</evidence>
<evidence type="ECO:0000256" key="7">
    <source>
        <dbReference type="SAM" id="MobiDB-lite"/>
    </source>
</evidence>
<evidence type="ECO:0000313" key="10">
    <source>
        <dbReference type="Proteomes" id="UP001442364"/>
    </source>
</evidence>
<dbReference type="SUPFAM" id="SSF55120">
    <property type="entry name" value="Pseudouridine synthase"/>
    <property type="match status" value="1"/>
</dbReference>
<dbReference type="InterPro" id="IPR036986">
    <property type="entry name" value="S4_RNA-bd_sf"/>
</dbReference>
<dbReference type="SUPFAM" id="SSF55174">
    <property type="entry name" value="Alpha-L RNA-binding motif"/>
    <property type="match status" value="1"/>
</dbReference>
<dbReference type="InterPro" id="IPR006145">
    <property type="entry name" value="PsdUridine_synth_RsuA/RluA"/>
</dbReference>
<dbReference type="InterPro" id="IPR002942">
    <property type="entry name" value="S4_RNA-bd"/>
</dbReference>
<organism evidence="9 10">
    <name type="scientific">[Lactobacillus] rogosae</name>
    <dbReference type="NCBI Taxonomy" id="706562"/>
    <lineage>
        <taxon>Bacteria</taxon>
        <taxon>Bacillati</taxon>
        <taxon>Bacillota</taxon>
        <taxon>Clostridia</taxon>
        <taxon>Lachnospirales</taxon>
        <taxon>Lachnospiraceae</taxon>
        <taxon>Lachnospira</taxon>
    </lineage>
</organism>
<gene>
    <name evidence="9" type="ORF">WMO14_01735</name>
</gene>
<comment type="catalytic activity">
    <reaction evidence="1">
        <text>a uridine in RNA = a pseudouridine in RNA</text>
        <dbReference type="Rhea" id="RHEA:48348"/>
        <dbReference type="Rhea" id="RHEA-COMP:12068"/>
        <dbReference type="Rhea" id="RHEA-COMP:12069"/>
        <dbReference type="ChEBI" id="CHEBI:65314"/>
        <dbReference type="ChEBI" id="CHEBI:65315"/>
    </reaction>
</comment>
<evidence type="ECO:0000256" key="5">
    <source>
        <dbReference type="ARBA" id="ARBA00033164"/>
    </source>
</evidence>
<sequence length="384" mass="43601">MKELIIDKLGDNQRLDKYLSKYLSAASKSFIYKMLRKKNITLNDKKADGSEKLQSGDSVKIFFSDETLNKFSEGKSCISNAGSRQTNNMTDKAADNTANEPAVRTDGKHTDSTADKYSYTASKKGLSIDYEKIYKPLDIVYEDENVLFINKPVGMLSQKADKNDCSLVEYITAYLLHNNSLTYEDLAMFTPSICNRLDRNTSGIIAAGKTMKGLQELSSHFKERTLTKYYICIVAGKVDKRQLIKGYLYKDKKLNKVTICQTLPKGRDTSEYLPIETEYIPVAYSDNATLLKVHLITGRSHQIRAHLASINHPLAGDYKYGKASFNRRFTDKYNCKSQLLHSYELNIPDMDIHIHTDIPDIFLNILKGENIWQPGIQEVLEALH</sequence>
<dbReference type="Pfam" id="PF00849">
    <property type="entry name" value="PseudoU_synth_2"/>
    <property type="match status" value="1"/>
</dbReference>
<accession>A0ABV1BT07</accession>
<keyword evidence="3 9" id="KW-0413">Isomerase</keyword>
<proteinExistence type="inferred from homology"/>
<comment type="caution">
    <text evidence="9">The sequence shown here is derived from an EMBL/GenBank/DDBJ whole genome shotgun (WGS) entry which is preliminary data.</text>
</comment>
<feature type="compositionally biased region" description="Polar residues" evidence="7">
    <location>
        <begin position="79"/>
        <end position="90"/>
    </location>
</feature>
<dbReference type="CDD" id="cd00165">
    <property type="entry name" value="S4"/>
    <property type="match status" value="1"/>
</dbReference>
<evidence type="ECO:0000256" key="3">
    <source>
        <dbReference type="ARBA" id="ARBA00023235"/>
    </source>
</evidence>
<keyword evidence="10" id="KW-1185">Reference proteome</keyword>
<dbReference type="RefSeq" id="WP_349153162.1">
    <property type="nucleotide sequence ID" value="NZ_JBBMER010000001.1"/>
</dbReference>
<dbReference type="PANTHER" id="PTHR21600">
    <property type="entry name" value="MITOCHONDRIAL RNA PSEUDOURIDINE SYNTHASE"/>
    <property type="match status" value="1"/>
</dbReference>
<dbReference type="InterPro" id="IPR020103">
    <property type="entry name" value="PsdUridine_synth_cat_dom_sf"/>
</dbReference>
<feature type="domain" description="RNA-binding S4" evidence="8">
    <location>
        <begin position="13"/>
        <end position="73"/>
    </location>
</feature>
<dbReference type="InterPro" id="IPR050188">
    <property type="entry name" value="RluA_PseudoU_synthase"/>
</dbReference>
<evidence type="ECO:0000256" key="2">
    <source>
        <dbReference type="ARBA" id="ARBA00010876"/>
    </source>
</evidence>
<dbReference type="CDD" id="cd02869">
    <property type="entry name" value="PseudoU_synth_RluA_like"/>
    <property type="match status" value="1"/>
</dbReference>
<dbReference type="GO" id="GO:0016853">
    <property type="term" value="F:isomerase activity"/>
    <property type="evidence" value="ECO:0007669"/>
    <property type="project" value="UniProtKB-KW"/>
</dbReference>
<protein>
    <recommendedName>
        <fullName evidence="4">RNA pseudouridylate synthase</fullName>
    </recommendedName>
    <alternativeName>
        <fullName evidence="5">RNA-uridine isomerase</fullName>
    </alternativeName>
</protein>
<dbReference type="Pfam" id="PF01479">
    <property type="entry name" value="S4"/>
    <property type="match status" value="1"/>
</dbReference>
<reference evidence="9 10" key="1">
    <citation type="submission" date="2024-03" db="EMBL/GenBank/DDBJ databases">
        <title>Human intestinal bacterial collection.</title>
        <authorList>
            <person name="Pauvert C."/>
            <person name="Hitch T.C.A."/>
            <person name="Clavel T."/>
        </authorList>
    </citation>
    <scope>NUCLEOTIDE SEQUENCE [LARGE SCALE GENOMIC DNA]</scope>
    <source>
        <strain evidence="9 10">CLA-AA-H255</strain>
    </source>
</reference>
<evidence type="ECO:0000259" key="8">
    <source>
        <dbReference type="SMART" id="SM00363"/>
    </source>
</evidence>
<dbReference type="EMBL" id="JBBMER010000001">
    <property type="protein sequence ID" value="MEQ2378609.1"/>
    <property type="molecule type" value="Genomic_DNA"/>
</dbReference>
<dbReference type="Gene3D" id="3.30.2350.10">
    <property type="entry name" value="Pseudouridine synthase"/>
    <property type="match status" value="1"/>
</dbReference>
<dbReference type="Gene3D" id="3.10.290.10">
    <property type="entry name" value="RNA-binding S4 domain"/>
    <property type="match status" value="1"/>
</dbReference>
<evidence type="ECO:0000313" key="9">
    <source>
        <dbReference type="EMBL" id="MEQ2378609.1"/>
    </source>
</evidence>